<feature type="region of interest" description="Disordered" evidence="1">
    <location>
        <begin position="29"/>
        <end position="58"/>
    </location>
</feature>
<dbReference type="OrthoDB" id="893030at2"/>
<evidence type="ECO:0000313" key="3">
    <source>
        <dbReference type="EMBL" id="ABC44288.1"/>
    </source>
</evidence>
<reference evidence="3 4" key="1">
    <citation type="journal article" date="2005" name="Proc. Natl. Acad. Sci. U.S.A.">
        <title>The genome of Salinibacter ruber: convergence and gene exchange among hyperhalophilic bacteria and archaea.</title>
        <authorList>
            <person name="Mongodin E.F."/>
            <person name="Nelson K.E."/>
            <person name="Daugherty S."/>
            <person name="Deboy R.T."/>
            <person name="Wister J."/>
            <person name="Khouri H."/>
            <person name="Weidman J."/>
            <person name="Walsh D.A."/>
            <person name="Papke R.T."/>
            <person name="Sanchez Perez G."/>
            <person name="Sharma A.K."/>
            <person name="Nesbo C.L."/>
            <person name="MacLeod D."/>
            <person name="Bapteste E."/>
            <person name="Doolittle W.F."/>
            <person name="Charlebois R.L."/>
            <person name="Legault B."/>
            <person name="Rodriguez-Valera F."/>
        </authorList>
    </citation>
    <scope>NUCLEOTIDE SEQUENCE [LARGE SCALE GENOMIC DNA]</scope>
    <source>
        <strain evidence="4">DSM 13855 / CECT 5946 / M31</strain>
    </source>
</reference>
<dbReference type="PROSITE" id="PS51186">
    <property type="entry name" value="GNAT"/>
    <property type="match status" value="1"/>
</dbReference>
<dbReference type="STRING" id="309807.SRU_1356"/>
<feature type="domain" description="N-acetyltransferase" evidence="2">
    <location>
        <begin position="67"/>
        <end position="229"/>
    </location>
</feature>
<gene>
    <name evidence="3" type="ordered locus">SRU_1356</name>
</gene>
<protein>
    <submittedName>
        <fullName evidence="3">Acetyltransferase, gnat family, putative</fullName>
    </submittedName>
</protein>
<dbReference type="CDD" id="cd04301">
    <property type="entry name" value="NAT_SF"/>
    <property type="match status" value="1"/>
</dbReference>
<evidence type="ECO:0000259" key="2">
    <source>
        <dbReference type="PROSITE" id="PS51186"/>
    </source>
</evidence>
<accession>Q2S2V1</accession>
<dbReference type="SUPFAM" id="SSF55729">
    <property type="entry name" value="Acyl-CoA N-acyltransferases (Nat)"/>
    <property type="match status" value="1"/>
</dbReference>
<dbReference type="PANTHER" id="PTHR43415">
    <property type="entry name" value="SPERMIDINE N(1)-ACETYLTRANSFERASE"/>
    <property type="match status" value="1"/>
</dbReference>
<keyword evidence="4" id="KW-1185">Reference proteome</keyword>
<dbReference type="KEGG" id="sru:SRU_1356"/>
<dbReference type="EMBL" id="CP000159">
    <property type="protein sequence ID" value="ABC44288.1"/>
    <property type="molecule type" value="Genomic_DNA"/>
</dbReference>
<dbReference type="eggNOG" id="COG1670">
    <property type="taxonomic scope" value="Bacteria"/>
</dbReference>
<dbReference type="InterPro" id="IPR016181">
    <property type="entry name" value="Acyl_CoA_acyltransferase"/>
</dbReference>
<dbReference type="InterPro" id="IPR000182">
    <property type="entry name" value="GNAT_dom"/>
</dbReference>
<dbReference type="AlphaFoldDB" id="Q2S2V1"/>
<dbReference type="Pfam" id="PF13302">
    <property type="entry name" value="Acetyltransf_3"/>
    <property type="match status" value="1"/>
</dbReference>
<organism evidence="3 4">
    <name type="scientific">Salinibacter ruber (strain DSM 13855 / M31)</name>
    <dbReference type="NCBI Taxonomy" id="309807"/>
    <lineage>
        <taxon>Bacteria</taxon>
        <taxon>Pseudomonadati</taxon>
        <taxon>Rhodothermota</taxon>
        <taxon>Rhodothermia</taxon>
        <taxon>Rhodothermales</taxon>
        <taxon>Salinibacteraceae</taxon>
        <taxon>Salinibacter</taxon>
    </lineage>
</organism>
<proteinExistence type="predicted"/>
<dbReference type="GO" id="GO:0016747">
    <property type="term" value="F:acyltransferase activity, transferring groups other than amino-acyl groups"/>
    <property type="evidence" value="ECO:0007669"/>
    <property type="project" value="InterPro"/>
</dbReference>
<dbReference type="Gene3D" id="3.40.630.30">
    <property type="match status" value="1"/>
</dbReference>
<dbReference type="EnsemblBacteria" id="ABC44288">
    <property type="protein sequence ID" value="ABC44288"/>
    <property type="gene ID" value="SRU_1356"/>
</dbReference>
<sequence>MPGAQKIGIAFGKRCRTVAFGGPARFLGDTSAADEHPSSIRPEIGSASEMDTPPPVPDVTPLRGERVTFTPLRMENIHTHFRWNNDPELNRLDSEVPYEEESFGAFKGRFERMCEESSPSTRTFEIHALEEDTLIGVAYAAHINPHSRHAKVGITIGDRDYWGRGYGRASFEMLLSYCFDQGNLHRVSAETFEYHTAWRDLIEGMGFTREGTARDYLRRDGRYWDKGLYALLAPAYRARRGEARQEPSVEAA</sequence>
<dbReference type="Proteomes" id="UP000008674">
    <property type="component" value="Chromosome"/>
</dbReference>
<name>Q2S2V1_SALRD</name>
<dbReference type="HOGENOM" id="CLU_013985_3_2_10"/>
<evidence type="ECO:0000313" key="4">
    <source>
        <dbReference type="Proteomes" id="UP000008674"/>
    </source>
</evidence>
<evidence type="ECO:0000256" key="1">
    <source>
        <dbReference type="SAM" id="MobiDB-lite"/>
    </source>
</evidence>
<dbReference type="PANTHER" id="PTHR43415:SF3">
    <property type="entry name" value="GNAT-FAMILY ACETYLTRANSFERASE"/>
    <property type="match status" value="1"/>
</dbReference>